<proteinExistence type="predicted"/>
<dbReference type="Pfam" id="PF02931">
    <property type="entry name" value="Neur_chan_LBD"/>
    <property type="match status" value="1"/>
</dbReference>
<dbReference type="GO" id="GO:0016020">
    <property type="term" value="C:membrane"/>
    <property type="evidence" value="ECO:0007669"/>
    <property type="project" value="InterPro"/>
</dbReference>
<evidence type="ECO:0000259" key="2">
    <source>
        <dbReference type="Pfam" id="PF02931"/>
    </source>
</evidence>
<keyword evidence="1" id="KW-1133">Transmembrane helix</keyword>
<organism evidence="3 4">
    <name type="scientific">Heterorhabditis bacteriophora</name>
    <name type="common">Entomopathogenic nematode worm</name>
    <dbReference type="NCBI Taxonomy" id="37862"/>
    <lineage>
        <taxon>Eukaryota</taxon>
        <taxon>Metazoa</taxon>
        <taxon>Ecdysozoa</taxon>
        <taxon>Nematoda</taxon>
        <taxon>Chromadorea</taxon>
        <taxon>Rhabditida</taxon>
        <taxon>Rhabditina</taxon>
        <taxon>Rhabditomorpha</taxon>
        <taxon>Strongyloidea</taxon>
        <taxon>Heterorhabditidae</taxon>
        <taxon>Heterorhabditis</taxon>
    </lineage>
</organism>
<evidence type="ECO:0000256" key="1">
    <source>
        <dbReference type="SAM" id="Phobius"/>
    </source>
</evidence>
<keyword evidence="3" id="KW-1185">Reference proteome</keyword>
<dbReference type="Gene3D" id="2.70.170.10">
    <property type="entry name" value="Neurotransmitter-gated ion-channel ligand-binding domain"/>
    <property type="match status" value="1"/>
</dbReference>
<name>A0A1I7XPJ2_HETBA</name>
<dbReference type="InterPro" id="IPR006202">
    <property type="entry name" value="Neur_chan_lig-bd"/>
</dbReference>
<dbReference type="PANTHER" id="PTHR18945">
    <property type="entry name" value="NEUROTRANSMITTER GATED ION CHANNEL"/>
    <property type="match status" value="1"/>
</dbReference>
<protein>
    <submittedName>
        <fullName evidence="4">Neur_chan_LBD domain-containing protein</fullName>
    </submittedName>
</protein>
<sequence length="246" mass="28207">MISWNNGGATTGSVSGSPQARSSLFNASLKLMFHLFNNFKFNLSLKLSIAGSHGERRRVSADVKNALENDNTWKFDILQLEKITDNHSLSQLGLKVSAYLFNCLRLRLSLYDIFLSGEYFICFELSILFCIVYVSYVFFTGYNPLERPVENSSLPLVVKIKLFLQQILDVDEKNQLVSINAWLSYTWKDYKLRWDPDHYGGIQDVRFPGGSDHIWKPDILLYNSTGEVTWIPPGVLKFVCKLDVTW</sequence>
<dbReference type="AlphaFoldDB" id="A0A1I7XPJ2"/>
<feature type="domain" description="Neurotransmitter-gated ion-channel ligand-binding" evidence="2">
    <location>
        <begin position="138"/>
        <end position="224"/>
    </location>
</feature>
<keyword evidence="1" id="KW-0812">Transmembrane</keyword>
<accession>A0A1I7XPJ2</accession>
<dbReference type="GO" id="GO:0004888">
    <property type="term" value="F:transmembrane signaling receptor activity"/>
    <property type="evidence" value="ECO:0007669"/>
    <property type="project" value="InterPro"/>
</dbReference>
<dbReference type="GO" id="GO:0005230">
    <property type="term" value="F:extracellular ligand-gated monoatomic ion channel activity"/>
    <property type="evidence" value="ECO:0007669"/>
    <property type="project" value="InterPro"/>
</dbReference>
<dbReference type="SUPFAM" id="SSF63712">
    <property type="entry name" value="Nicotinic receptor ligand binding domain-like"/>
    <property type="match status" value="1"/>
</dbReference>
<dbReference type="InterPro" id="IPR036734">
    <property type="entry name" value="Neur_chan_lig-bd_sf"/>
</dbReference>
<keyword evidence="1" id="KW-0472">Membrane</keyword>
<dbReference type="Proteomes" id="UP000095283">
    <property type="component" value="Unplaced"/>
</dbReference>
<evidence type="ECO:0000313" key="4">
    <source>
        <dbReference type="WBParaSite" id="Hba_19400"/>
    </source>
</evidence>
<reference evidence="4" key="1">
    <citation type="submission" date="2016-11" db="UniProtKB">
        <authorList>
            <consortium name="WormBaseParasite"/>
        </authorList>
    </citation>
    <scope>IDENTIFICATION</scope>
</reference>
<evidence type="ECO:0000313" key="3">
    <source>
        <dbReference type="Proteomes" id="UP000095283"/>
    </source>
</evidence>
<dbReference type="WBParaSite" id="Hba_19400">
    <property type="protein sequence ID" value="Hba_19400"/>
    <property type="gene ID" value="Hba_19400"/>
</dbReference>
<dbReference type="InterPro" id="IPR006201">
    <property type="entry name" value="Neur_channel"/>
</dbReference>
<feature type="transmembrane region" description="Helical" evidence="1">
    <location>
        <begin position="119"/>
        <end position="139"/>
    </location>
</feature>